<protein>
    <submittedName>
        <fullName evidence="1">Uncharacterized protein</fullName>
    </submittedName>
</protein>
<name>A0A5C3Q9S7_9AGAR</name>
<accession>A0A5C3Q9S7</accession>
<dbReference type="AlphaFoldDB" id="A0A5C3Q9S7"/>
<dbReference type="EMBL" id="ML178853">
    <property type="protein sequence ID" value="TFK96928.1"/>
    <property type="molecule type" value="Genomic_DNA"/>
</dbReference>
<evidence type="ECO:0000313" key="1">
    <source>
        <dbReference type="EMBL" id="TFK96928.1"/>
    </source>
</evidence>
<keyword evidence="2" id="KW-1185">Reference proteome</keyword>
<reference evidence="1 2" key="1">
    <citation type="journal article" date="2019" name="Nat. Ecol. Evol.">
        <title>Megaphylogeny resolves global patterns of mushroom evolution.</title>
        <authorList>
            <person name="Varga T."/>
            <person name="Krizsan K."/>
            <person name="Foldi C."/>
            <person name="Dima B."/>
            <person name="Sanchez-Garcia M."/>
            <person name="Sanchez-Ramirez S."/>
            <person name="Szollosi G.J."/>
            <person name="Szarkandi J.G."/>
            <person name="Papp V."/>
            <person name="Albert L."/>
            <person name="Andreopoulos W."/>
            <person name="Angelini C."/>
            <person name="Antonin V."/>
            <person name="Barry K.W."/>
            <person name="Bougher N.L."/>
            <person name="Buchanan P."/>
            <person name="Buyck B."/>
            <person name="Bense V."/>
            <person name="Catcheside P."/>
            <person name="Chovatia M."/>
            <person name="Cooper J."/>
            <person name="Damon W."/>
            <person name="Desjardin D."/>
            <person name="Finy P."/>
            <person name="Geml J."/>
            <person name="Haridas S."/>
            <person name="Hughes K."/>
            <person name="Justo A."/>
            <person name="Karasinski D."/>
            <person name="Kautmanova I."/>
            <person name="Kiss B."/>
            <person name="Kocsube S."/>
            <person name="Kotiranta H."/>
            <person name="LaButti K.M."/>
            <person name="Lechner B.E."/>
            <person name="Liimatainen K."/>
            <person name="Lipzen A."/>
            <person name="Lukacs Z."/>
            <person name="Mihaltcheva S."/>
            <person name="Morgado L.N."/>
            <person name="Niskanen T."/>
            <person name="Noordeloos M.E."/>
            <person name="Ohm R.A."/>
            <person name="Ortiz-Santana B."/>
            <person name="Ovrebo C."/>
            <person name="Racz N."/>
            <person name="Riley R."/>
            <person name="Savchenko A."/>
            <person name="Shiryaev A."/>
            <person name="Soop K."/>
            <person name="Spirin V."/>
            <person name="Szebenyi C."/>
            <person name="Tomsovsky M."/>
            <person name="Tulloss R.E."/>
            <person name="Uehling J."/>
            <person name="Grigoriev I.V."/>
            <person name="Vagvolgyi C."/>
            <person name="Papp T."/>
            <person name="Martin F.M."/>
            <person name="Miettinen O."/>
            <person name="Hibbett D.S."/>
            <person name="Nagy L.G."/>
        </authorList>
    </citation>
    <scope>NUCLEOTIDE SEQUENCE [LARGE SCALE GENOMIC DNA]</scope>
    <source>
        <strain evidence="1 2">CBS 309.79</strain>
    </source>
</reference>
<dbReference type="Proteomes" id="UP000305067">
    <property type="component" value="Unassembled WGS sequence"/>
</dbReference>
<gene>
    <name evidence="1" type="ORF">BDV98DRAFT_575422</name>
</gene>
<proteinExistence type="predicted"/>
<evidence type="ECO:0000313" key="2">
    <source>
        <dbReference type="Proteomes" id="UP000305067"/>
    </source>
</evidence>
<sequence>MLICVFFFQCPPCSNVLRVRTFPHVEFCLLCSSLLSLYSVALILQSSSPFQSEDFAIAFSIHLSIRPGREPQAHHQ</sequence>
<organism evidence="1 2">
    <name type="scientific">Pterulicium gracile</name>
    <dbReference type="NCBI Taxonomy" id="1884261"/>
    <lineage>
        <taxon>Eukaryota</taxon>
        <taxon>Fungi</taxon>
        <taxon>Dikarya</taxon>
        <taxon>Basidiomycota</taxon>
        <taxon>Agaricomycotina</taxon>
        <taxon>Agaricomycetes</taxon>
        <taxon>Agaricomycetidae</taxon>
        <taxon>Agaricales</taxon>
        <taxon>Pleurotineae</taxon>
        <taxon>Pterulaceae</taxon>
        <taxon>Pterulicium</taxon>
    </lineage>
</organism>